<dbReference type="EMBL" id="GBRH01171929">
    <property type="protein sequence ID" value="JAE25967.1"/>
    <property type="molecule type" value="Transcribed_RNA"/>
</dbReference>
<accession>A0A0A9GN90</accession>
<protein>
    <submittedName>
        <fullName evidence="2">Uncharacterized protein</fullName>
    </submittedName>
</protein>
<evidence type="ECO:0000313" key="2">
    <source>
        <dbReference type="EMBL" id="JAE25967.1"/>
    </source>
</evidence>
<feature type="compositionally biased region" description="Polar residues" evidence="1">
    <location>
        <begin position="32"/>
        <end position="51"/>
    </location>
</feature>
<feature type="region of interest" description="Disordered" evidence="1">
    <location>
        <begin position="1"/>
        <end position="72"/>
    </location>
</feature>
<reference evidence="2" key="1">
    <citation type="submission" date="2014-09" db="EMBL/GenBank/DDBJ databases">
        <authorList>
            <person name="Magalhaes I.L.F."/>
            <person name="Oliveira U."/>
            <person name="Santos F.R."/>
            <person name="Vidigal T.H.D.A."/>
            <person name="Brescovit A.D."/>
            <person name="Santos A.J."/>
        </authorList>
    </citation>
    <scope>NUCLEOTIDE SEQUENCE</scope>
    <source>
        <tissue evidence="2">Shoot tissue taken approximately 20 cm above the soil surface</tissue>
    </source>
</reference>
<dbReference type="AlphaFoldDB" id="A0A0A9GN90"/>
<proteinExistence type="predicted"/>
<sequence>MWPVLGDEPSAGSPSAAPISFTAGRSSRTERQPSPSASSCRNLLSTSIPNASLSSTSSRISDPSTTTFEFFP</sequence>
<evidence type="ECO:0000256" key="1">
    <source>
        <dbReference type="SAM" id="MobiDB-lite"/>
    </source>
</evidence>
<feature type="compositionally biased region" description="Low complexity" evidence="1">
    <location>
        <begin position="52"/>
        <end position="72"/>
    </location>
</feature>
<feature type="compositionally biased region" description="Low complexity" evidence="1">
    <location>
        <begin position="9"/>
        <end position="18"/>
    </location>
</feature>
<reference evidence="2" key="2">
    <citation type="journal article" date="2015" name="Data Brief">
        <title>Shoot transcriptome of the giant reed, Arundo donax.</title>
        <authorList>
            <person name="Barrero R.A."/>
            <person name="Guerrero F.D."/>
            <person name="Moolhuijzen P."/>
            <person name="Goolsby J.A."/>
            <person name="Tidwell J."/>
            <person name="Bellgard S.E."/>
            <person name="Bellgard M.I."/>
        </authorList>
    </citation>
    <scope>NUCLEOTIDE SEQUENCE</scope>
    <source>
        <tissue evidence="2">Shoot tissue taken approximately 20 cm above the soil surface</tissue>
    </source>
</reference>
<name>A0A0A9GN90_ARUDO</name>
<organism evidence="2">
    <name type="scientific">Arundo donax</name>
    <name type="common">Giant reed</name>
    <name type="synonym">Donax arundinaceus</name>
    <dbReference type="NCBI Taxonomy" id="35708"/>
    <lineage>
        <taxon>Eukaryota</taxon>
        <taxon>Viridiplantae</taxon>
        <taxon>Streptophyta</taxon>
        <taxon>Embryophyta</taxon>
        <taxon>Tracheophyta</taxon>
        <taxon>Spermatophyta</taxon>
        <taxon>Magnoliopsida</taxon>
        <taxon>Liliopsida</taxon>
        <taxon>Poales</taxon>
        <taxon>Poaceae</taxon>
        <taxon>PACMAD clade</taxon>
        <taxon>Arundinoideae</taxon>
        <taxon>Arundineae</taxon>
        <taxon>Arundo</taxon>
    </lineage>
</organism>